<protein>
    <submittedName>
        <fullName evidence="1">DUF488 domain-containing protein</fullName>
    </submittedName>
</protein>
<sequence length="176" mass="19970">MSRYYSIGHGTRSLEAFLEVLQTFHIKVLADIRSYPGSRRSPHFNRESLAPILDRLGILYVWLPALGGFRKTGLGSRSPHSALTSPGFRNYADYMDTEAFQKVVQELLALSEKGPVCFMCAETPPQRCHRRLLSDYLLAQGIQVIHILDKTRTLPHRLSRMARIGDGRVIYDQLPS</sequence>
<proteinExistence type="predicted"/>
<organism evidence="1">
    <name type="scientific">Desulfobacca acetoxidans</name>
    <dbReference type="NCBI Taxonomy" id="60893"/>
    <lineage>
        <taxon>Bacteria</taxon>
        <taxon>Pseudomonadati</taxon>
        <taxon>Thermodesulfobacteriota</taxon>
        <taxon>Desulfobaccia</taxon>
        <taxon>Desulfobaccales</taxon>
        <taxon>Desulfobaccaceae</taxon>
        <taxon>Desulfobacca</taxon>
    </lineage>
</organism>
<dbReference type="InterPro" id="IPR007438">
    <property type="entry name" value="DUF488"/>
</dbReference>
<dbReference type="EMBL" id="DTHB01000037">
    <property type="protein sequence ID" value="HGB14492.1"/>
    <property type="molecule type" value="Genomic_DNA"/>
</dbReference>
<dbReference type="PIRSF" id="PIRSF024492">
    <property type="entry name" value="UCP024492"/>
    <property type="match status" value="1"/>
</dbReference>
<dbReference type="PANTHER" id="PTHR39337:SF1">
    <property type="entry name" value="BLR5642 PROTEIN"/>
    <property type="match status" value="1"/>
</dbReference>
<dbReference type="InterPro" id="IPR014519">
    <property type="entry name" value="UCP024492"/>
</dbReference>
<dbReference type="PANTHER" id="PTHR39337">
    <property type="entry name" value="BLR5642 PROTEIN"/>
    <property type="match status" value="1"/>
</dbReference>
<dbReference type="Pfam" id="PF04343">
    <property type="entry name" value="DUF488"/>
    <property type="match status" value="1"/>
</dbReference>
<name>A0A7C3WM88_9BACT</name>
<dbReference type="AlphaFoldDB" id="A0A7C3WM88"/>
<accession>A0A7C3WM88</accession>
<reference evidence="1" key="1">
    <citation type="journal article" date="2020" name="mSystems">
        <title>Genome- and Community-Level Interaction Insights into Carbon Utilization and Element Cycling Functions of Hydrothermarchaeota in Hydrothermal Sediment.</title>
        <authorList>
            <person name="Zhou Z."/>
            <person name="Liu Y."/>
            <person name="Xu W."/>
            <person name="Pan J."/>
            <person name="Luo Z.H."/>
            <person name="Li M."/>
        </authorList>
    </citation>
    <scope>NUCLEOTIDE SEQUENCE [LARGE SCALE GENOMIC DNA]</scope>
    <source>
        <strain evidence="1">SpSt-776</strain>
    </source>
</reference>
<gene>
    <name evidence="1" type="ORF">ENV62_04545</name>
</gene>
<comment type="caution">
    <text evidence="1">The sequence shown here is derived from an EMBL/GenBank/DDBJ whole genome shotgun (WGS) entry which is preliminary data.</text>
</comment>
<evidence type="ECO:0000313" key="1">
    <source>
        <dbReference type="EMBL" id="HGB14492.1"/>
    </source>
</evidence>